<dbReference type="InterPro" id="IPR005234">
    <property type="entry name" value="ScpB_csome_segregation"/>
</dbReference>
<gene>
    <name evidence="5" type="ORF">MNBD_GAMMA25-2404</name>
</gene>
<dbReference type="InterPro" id="IPR036390">
    <property type="entry name" value="WH_DNA-bd_sf"/>
</dbReference>
<dbReference type="PANTHER" id="PTHR34298:SF2">
    <property type="entry name" value="SEGREGATION AND CONDENSATION PROTEIN B"/>
    <property type="match status" value="1"/>
</dbReference>
<dbReference type="GO" id="GO:0051304">
    <property type="term" value="P:chromosome separation"/>
    <property type="evidence" value="ECO:0007669"/>
    <property type="project" value="InterPro"/>
</dbReference>
<keyword evidence="3" id="KW-0159">Chromosome partition</keyword>
<dbReference type="Gene3D" id="1.10.10.10">
    <property type="entry name" value="Winged helix-like DNA-binding domain superfamily/Winged helix DNA-binding domain"/>
    <property type="match status" value="2"/>
</dbReference>
<dbReference type="PANTHER" id="PTHR34298">
    <property type="entry name" value="SEGREGATION AND CONDENSATION PROTEIN B"/>
    <property type="match status" value="1"/>
</dbReference>
<keyword evidence="4" id="KW-0131">Cell cycle</keyword>
<sequence>MNEDELKKIIEAVIYAADEPMSLNRLMSLFPEEGHPGRDAIKAAISQLQEEAAERSVELKEVGSGYRYQVRQDYAEWVSKLWEERPARYSRASLETLALIAYRQPVTRAEIEEVRGVSVSSQIIKAFVERDWVKVVGHRDVPGKPALYATTSGFLDYFNLGSLGDLPSLAEIRDIDSINEKLELSLPGESKELIPDEDIAEAESAETEELAEPVNG</sequence>
<dbReference type="AlphaFoldDB" id="A0A3B1BTK5"/>
<keyword evidence="1" id="KW-0963">Cytoplasm</keyword>
<name>A0A3B1BTK5_9ZZZZ</name>
<dbReference type="PIRSF" id="PIRSF019345">
    <property type="entry name" value="ScpB"/>
    <property type="match status" value="1"/>
</dbReference>
<protein>
    <submittedName>
        <fullName evidence="5">Segregation and condensation protein B</fullName>
    </submittedName>
</protein>
<evidence type="ECO:0000256" key="2">
    <source>
        <dbReference type="ARBA" id="ARBA00022618"/>
    </source>
</evidence>
<dbReference type="GO" id="GO:0051301">
    <property type="term" value="P:cell division"/>
    <property type="evidence" value="ECO:0007669"/>
    <property type="project" value="UniProtKB-KW"/>
</dbReference>
<proteinExistence type="predicted"/>
<reference evidence="5" key="1">
    <citation type="submission" date="2018-06" db="EMBL/GenBank/DDBJ databases">
        <authorList>
            <person name="Zhirakovskaya E."/>
        </authorList>
    </citation>
    <scope>NUCLEOTIDE SEQUENCE</scope>
</reference>
<dbReference type="InterPro" id="IPR036388">
    <property type="entry name" value="WH-like_DNA-bd_sf"/>
</dbReference>
<keyword evidence="2" id="KW-0132">Cell division</keyword>
<organism evidence="5">
    <name type="scientific">hydrothermal vent metagenome</name>
    <dbReference type="NCBI Taxonomy" id="652676"/>
    <lineage>
        <taxon>unclassified sequences</taxon>
        <taxon>metagenomes</taxon>
        <taxon>ecological metagenomes</taxon>
    </lineage>
</organism>
<dbReference type="EMBL" id="UOFY01000041">
    <property type="protein sequence ID" value="VAX09665.1"/>
    <property type="molecule type" value="Genomic_DNA"/>
</dbReference>
<evidence type="ECO:0000256" key="3">
    <source>
        <dbReference type="ARBA" id="ARBA00022829"/>
    </source>
</evidence>
<evidence type="ECO:0000256" key="4">
    <source>
        <dbReference type="ARBA" id="ARBA00023306"/>
    </source>
</evidence>
<dbReference type="NCBIfam" id="TIGR00281">
    <property type="entry name" value="SMC-Scp complex subunit ScpB"/>
    <property type="match status" value="1"/>
</dbReference>
<dbReference type="Pfam" id="PF04079">
    <property type="entry name" value="SMC_ScpB"/>
    <property type="match status" value="1"/>
</dbReference>
<dbReference type="SUPFAM" id="SSF46785">
    <property type="entry name" value="Winged helix' DNA-binding domain"/>
    <property type="match status" value="2"/>
</dbReference>
<evidence type="ECO:0000313" key="5">
    <source>
        <dbReference type="EMBL" id="VAX09665.1"/>
    </source>
</evidence>
<evidence type="ECO:0000256" key="1">
    <source>
        <dbReference type="ARBA" id="ARBA00022490"/>
    </source>
</evidence>
<accession>A0A3B1BTK5</accession>